<feature type="compositionally biased region" description="Low complexity" evidence="5">
    <location>
        <begin position="514"/>
        <end position="523"/>
    </location>
</feature>
<feature type="compositionally biased region" description="Low complexity" evidence="5">
    <location>
        <begin position="545"/>
        <end position="579"/>
    </location>
</feature>
<dbReference type="AlphaFoldDB" id="A0A5A8CAL1"/>
<dbReference type="PANTHER" id="PTHR23077:SF171">
    <property type="entry name" value="NUCLEAR VALOSIN-CONTAINING PROTEIN-LIKE"/>
    <property type="match status" value="1"/>
</dbReference>
<evidence type="ECO:0000256" key="4">
    <source>
        <dbReference type="ARBA" id="ARBA00022840"/>
    </source>
</evidence>
<comment type="similarity">
    <text evidence="1">Belongs to the AAA ATPase family.</text>
</comment>
<dbReference type="GO" id="GO:0042254">
    <property type="term" value="P:ribosome biogenesis"/>
    <property type="evidence" value="ECO:0007669"/>
    <property type="project" value="TreeGrafter"/>
</dbReference>
<keyword evidence="2" id="KW-0677">Repeat</keyword>
<feature type="compositionally biased region" description="Low complexity" evidence="5">
    <location>
        <begin position="117"/>
        <end position="130"/>
    </location>
</feature>
<dbReference type="FunFam" id="3.40.50.300:FF:000018">
    <property type="entry name" value="Cell division control 48"/>
    <property type="match status" value="1"/>
</dbReference>
<organism evidence="7 8">
    <name type="scientific">Cafeteria roenbergensis</name>
    <name type="common">Marine flagellate</name>
    <dbReference type="NCBI Taxonomy" id="33653"/>
    <lineage>
        <taxon>Eukaryota</taxon>
        <taxon>Sar</taxon>
        <taxon>Stramenopiles</taxon>
        <taxon>Bigyra</taxon>
        <taxon>Opalozoa</taxon>
        <taxon>Bicosoecida</taxon>
        <taxon>Cafeteriaceae</taxon>
        <taxon>Cafeteria</taxon>
    </lineage>
</organism>
<evidence type="ECO:0000256" key="5">
    <source>
        <dbReference type="SAM" id="MobiDB-lite"/>
    </source>
</evidence>
<feature type="compositionally biased region" description="Basic and acidic residues" evidence="5">
    <location>
        <begin position="160"/>
        <end position="169"/>
    </location>
</feature>
<dbReference type="InterPro" id="IPR003959">
    <property type="entry name" value="ATPase_AAA_core"/>
</dbReference>
<dbReference type="SUPFAM" id="SSF52540">
    <property type="entry name" value="P-loop containing nucleoside triphosphate hydrolases"/>
    <property type="match status" value="2"/>
</dbReference>
<comment type="caution">
    <text evidence="7">The sequence shown here is derived from an EMBL/GenBank/DDBJ whole genome shotgun (WGS) entry which is preliminary data.</text>
</comment>
<evidence type="ECO:0000256" key="3">
    <source>
        <dbReference type="ARBA" id="ARBA00022741"/>
    </source>
</evidence>
<evidence type="ECO:0000313" key="8">
    <source>
        <dbReference type="Proteomes" id="UP000323011"/>
    </source>
</evidence>
<dbReference type="EMBL" id="VLTN01000038">
    <property type="protein sequence ID" value="KAA0149955.1"/>
    <property type="molecule type" value="Genomic_DNA"/>
</dbReference>
<name>A0A5A8CAL1_CAFRO</name>
<feature type="compositionally biased region" description="Acidic residues" evidence="5">
    <location>
        <begin position="532"/>
        <end position="544"/>
    </location>
</feature>
<dbReference type="PROSITE" id="PS00674">
    <property type="entry name" value="AAA"/>
    <property type="match status" value="1"/>
</dbReference>
<feature type="region of interest" description="Disordered" evidence="5">
    <location>
        <begin position="117"/>
        <end position="224"/>
    </location>
</feature>
<dbReference type="InterPro" id="IPR041569">
    <property type="entry name" value="AAA_lid_3"/>
</dbReference>
<dbReference type="PANTHER" id="PTHR23077">
    <property type="entry name" value="AAA-FAMILY ATPASE"/>
    <property type="match status" value="1"/>
</dbReference>
<keyword evidence="3" id="KW-0547">Nucleotide-binding</keyword>
<evidence type="ECO:0000259" key="6">
    <source>
        <dbReference type="SMART" id="SM00382"/>
    </source>
</evidence>
<dbReference type="Gene3D" id="1.10.8.60">
    <property type="match status" value="2"/>
</dbReference>
<protein>
    <recommendedName>
        <fullName evidence="6">AAA+ ATPase domain-containing protein</fullName>
    </recommendedName>
</protein>
<gene>
    <name evidence="7" type="ORF">FNF29_05575</name>
</gene>
<dbReference type="SMART" id="SM00382">
    <property type="entry name" value="AAA"/>
    <property type="match status" value="2"/>
</dbReference>
<sequence>MSGKGRLADKVLETRVQSVIQGGTRTAPADVAAALRKQFASLYQRRPEAEFLFAVTRVISKLRQEGSLPSKAAEKAAAAAAKKAAAEAAASAAARGEPPVKADSNALNRALYVPPTAAAAPATAPAAGPRRAGKRPRSAAGSTGSRSADAEADAAVMEVAGKRAREAMARHRRRAARGGGGGGGGGAGGGGAAGGGTSGGDGGGSDGGDGEGPAAFDGRPTTRYSHLGGVDEALRSVRELVEYPLTHPEIYAHLGVDPPRGILLHGPPGCGKTLLAHAIAGELGDRVSFHKVGATELVSGQSGASEKRIRDLFEQAREEAPALVFIDEIDAIAVKRESAGSTMERRMVAQLLTSMDGLTLAATGGEAVIVLAATNRPDALDGALRRSGRFDREIVMPIPDEPARRRILGTLTSRMALADHISLDAIARATPGYVGADLEALTREAAVCAVHRVFTQLFVAPTGPDAPASAATASSAAADDESADNADDDDADDDDADDADGDDDDDEDDDAESAADAALAAAEIDADADRACDDDDDAGGDDDAVVAASPPAPSSSSSSAGAASAAAAALSGSPSESGAMSTSGPGAAERRRARSAAAAESMSNFSEISERLRGVERLSDAQLAHLSVSESDFRAALHKVQPSGTREGFAMVPDVTWADVGALEEVREELRLAIVEPIRRPEVYEDLGLSVPAGVLLYGPPGCGKTLVAKAIANQSHANFISVKGPELLDKYVGESERAVRQVFTRARASSPCVVFFDELDALAPRRGSGGGGSGVSERVVNQLLTELDGLDSRRDVYVVAATNRPDMIDPAMLRPGRLDKLLFVPLPDPADREAILRTHVRNTPVAPGIDIPAIARDPRLDRFSGADLAGLVREAAVAALRERLAAMDAASAATAAAALEGSADLPQTVPTSSGVLVTAAHFERALGRVRPSVSKSDQRLYLTMEKRLTQARAEPKASADASKTPSPAENGSAEKSR</sequence>
<dbReference type="GO" id="GO:0016887">
    <property type="term" value="F:ATP hydrolysis activity"/>
    <property type="evidence" value="ECO:0007669"/>
    <property type="project" value="InterPro"/>
</dbReference>
<dbReference type="Pfam" id="PF00004">
    <property type="entry name" value="AAA"/>
    <property type="match status" value="2"/>
</dbReference>
<proteinExistence type="inferred from homology"/>
<feature type="region of interest" description="Disordered" evidence="5">
    <location>
        <begin position="947"/>
        <end position="978"/>
    </location>
</feature>
<dbReference type="GO" id="GO:0005634">
    <property type="term" value="C:nucleus"/>
    <property type="evidence" value="ECO:0007669"/>
    <property type="project" value="TreeGrafter"/>
</dbReference>
<dbReference type="GO" id="GO:1990275">
    <property type="term" value="F:preribosome binding"/>
    <property type="evidence" value="ECO:0007669"/>
    <property type="project" value="TreeGrafter"/>
</dbReference>
<keyword evidence="4" id="KW-0067">ATP-binding</keyword>
<feature type="domain" description="AAA+ ATPase" evidence="6">
    <location>
        <begin position="691"/>
        <end position="829"/>
    </location>
</feature>
<feature type="compositionally biased region" description="Low complexity" evidence="5">
    <location>
        <begin position="464"/>
        <end position="477"/>
    </location>
</feature>
<dbReference type="GO" id="GO:0003723">
    <property type="term" value="F:RNA binding"/>
    <property type="evidence" value="ECO:0007669"/>
    <property type="project" value="TreeGrafter"/>
</dbReference>
<evidence type="ECO:0000256" key="1">
    <source>
        <dbReference type="ARBA" id="ARBA00006914"/>
    </source>
</evidence>
<accession>A0A5A8CAL1</accession>
<feature type="compositionally biased region" description="Basic and acidic residues" evidence="5">
    <location>
        <begin position="947"/>
        <end position="958"/>
    </location>
</feature>
<feature type="compositionally biased region" description="Gly residues" evidence="5">
    <location>
        <begin position="177"/>
        <end position="211"/>
    </location>
</feature>
<feature type="compositionally biased region" description="Low complexity" evidence="5">
    <location>
        <begin position="138"/>
        <end position="159"/>
    </location>
</feature>
<feature type="domain" description="AAA+ ATPase" evidence="6">
    <location>
        <begin position="258"/>
        <end position="400"/>
    </location>
</feature>
<feature type="compositionally biased region" description="Acidic residues" evidence="5">
    <location>
        <begin position="478"/>
        <end position="513"/>
    </location>
</feature>
<feature type="region of interest" description="Disordered" evidence="5">
    <location>
        <begin position="464"/>
        <end position="600"/>
    </location>
</feature>
<evidence type="ECO:0000256" key="2">
    <source>
        <dbReference type="ARBA" id="ARBA00022737"/>
    </source>
</evidence>
<dbReference type="GO" id="GO:0005524">
    <property type="term" value="F:ATP binding"/>
    <property type="evidence" value="ECO:0007669"/>
    <property type="project" value="UniProtKB-KW"/>
</dbReference>
<dbReference type="InterPro" id="IPR027417">
    <property type="entry name" value="P-loop_NTPase"/>
</dbReference>
<dbReference type="FunFam" id="3.40.50.300:FF:000365">
    <property type="entry name" value="Ribosome biogenesis ATPase RIX7"/>
    <property type="match status" value="1"/>
</dbReference>
<dbReference type="OMA" id="RIMYNIS"/>
<dbReference type="Proteomes" id="UP000323011">
    <property type="component" value="Unassembled WGS sequence"/>
</dbReference>
<evidence type="ECO:0000313" key="7">
    <source>
        <dbReference type="EMBL" id="KAA0149955.1"/>
    </source>
</evidence>
<dbReference type="Gene3D" id="3.40.50.300">
    <property type="entry name" value="P-loop containing nucleotide triphosphate hydrolases"/>
    <property type="match status" value="2"/>
</dbReference>
<keyword evidence="8" id="KW-1185">Reference proteome</keyword>
<dbReference type="Pfam" id="PF17862">
    <property type="entry name" value="AAA_lid_3"/>
    <property type="match status" value="2"/>
</dbReference>
<dbReference type="InterPro" id="IPR003960">
    <property type="entry name" value="ATPase_AAA_CS"/>
</dbReference>
<reference evidence="7 8" key="1">
    <citation type="submission" date="2019-07" db="EMBL/GenBank/DDBJ databases">
        <title>Genomes of Cafeteria roenbergensis.</title>
        <authorList>
            <person name="Fischer M.G."/>
            <person name="Hackl T."/>
            <person name="Roman M."/>
        </authorList>
    </citation>
    <scope>NUCLEOTIDE SEQUENCE [LARGE SCALE GENOMIC DNA]</scope>
    <source>
        <strain evidence="7 8">BVI</strain>
    </source>
</reference>
<dbReference type="InterPro" id="IPR003593">
    <property type="entry name" value="AAA+_ATPase"/>
</dbReference>
<dbReference type="InterPro" id="IPR050168">
    <property type="entry name" value="AAA_ATPase_domain"/>
</dbReference>